<keyword evidence="3" id="KW-1185">Reference proteome</keyword>
<proteinExistence type="predicted"/>
<protein>
    <recommendedName>
        <fullName evidence="1">DUF7668 domain-containing protein</fullName>
    </recommendedName>
</protein>
<organism evidence="2 3">
    <name type="scientific">Massilia antarctica</name>
    <dbReference type="NCBI Taxonomy" id="2765360"/>
    <lineage>
        <taxon>Bacteria</taxon>
        <taxon>Pseudomonadati</taxon>
        <taxon>Pseudomonadota</taxon>
        <taxon>Betaproteobacteria</taxon>
        <taxon>Burkholderiales</taxon>
        <taxon>Oxalobacteraceae</taxon>
        <taxon>Telluria group</taxon>
        <taxon>Massilia</taxon>
    </lineage>
</organism>
<evidence type="ECO:0000259" key="1">
    <source>
        <dbReference type="Pfam" id="PF24705"/>
    </source>
</evidence>
<sequence>MEGLKEGDVDAVRRVEGIRSLSEKDAIRIADNIRRYGAKLVSLPEETWQTSACQWMIGYWDALIDLYTVEEGASDLALAVRVYDEGTAYAFDIVSVHVP</sequence>
<dbReference type="EMBL" id="CP065053">
    <property type="protein sequence ID" value="QPI53144.1"/>
    <property type="molecule type" value="Genomic_DNA"/>
</dbReference>
<accession>A0AA48WKP9</accession>
<evidence type="ECO:0000313" key="2">
    <source>
        <dbReference type="EMBL" id="QPI53144.1"/>
    </source>
</evidence>
<reference evidence="2 3" key="1">
    <citation type="submission" date="2020-11" db="EMBL/GenBank/DDBJ databases">
        <authorList>
            <person name="Sun Q."/>
        </authorList>
    </citation>
    <scope>NUCLEOTIDE SEQUENCE [LARGE SCALE GENOMIC DNA]</scope>
    <source>
        <strain evidence="2 3">P8398</strain>
    </source>
</reference>
<name>A0AA48WKP9_9BURK</name>
<gene>
    <name evidence="2" type="ORF">IV454_07235</name>
</gene>
<dbReference type="InterPro" id="IPR056085">
    <property type="entry name" value="DUF7668"/>
</dbReference>
<feature type="domain" description="DUF7668" evidence="1">
    <location>
        <begin position="2"/>
        <end position="99"/>
    </location>
</feature>
<dbReference type="Proteomes" id="UP000662888">
    <property type="component" value="Chromosome"/>
</dbReference>
<dbReference type="Pfam" id="PF24705">
    <property type="entry name" value="DUF7668"/>
    <property type="match status" value="1"/>
</dbReference>
<evidence type="ECO:0000313" key="3">
    <source>
        <dbReference type="Proteomes" id="UP000662888"/>
    </source>
</evidence>